<dbReference type="PANTHER" id="PTHR11988:SF55">
    <property type="entry name" value="BZIP DOMAIN-CONTAINING PROTEIN"/>
    <property type="match status" value="1"/>
</dbReference>
<protein>
    <submittedName>
        <fullName evidence="11 12">Nuclear factor interleukin-3-regulated protein</fullName>
    </submittedName>
</protein>
<keyword evidence="6" id="KW-0539">Nucleus</keyword>
<dbReference type="KEGG" id="nlo:107226427"/>
<evidence type="ECO:0000313" key="12">
    <source>
        <dbReference type="RefSeq" id="XP_046599238.1"/>
    </source>
</evidence>
<gene>
    <name evidence="11 12" type="primary">LOC107226427</name>
</gene>
<dbReference type="PANTHER" id="PTHR11988">
    <property type="entry name" value="THYROTROPH EMBRYONIC FACTOR RELATED"/>
    <property type="match status" value="1"/>
</dbReference>
<dbReference type="InterPro" id="IPR046347">
    <property type="entry name" value="bZIP_sf"/>
</dbReference>
<sequence>MGSNGHSARLMCNDGNVSSAFSALHLLRSYSLLAPPADLTRFDHFTSREYGFGEPERPRGLTTGETPLSPLTATFALPAGLLQPPVLTAVPPFIQSRNVAQSNADVTYNALLGRHFMNTDGSATAALQKRLRGGKKPIPTEQKDEKYYERRKRNNEAAKKSRDARKIREDHIALKALMLEHENAILKVQIASLREEAQSLRHVLIKQQTSGISQVSPIDATTTGNNRDPRSQPRSTAASLPCRA</sequence>
<dbReference type="SUPFAM" id="SSF57959">
    <property type="entry name" value="Leucine zipper domain"/>
    <property type="match status" value="1"/>
</dbReference>
<dbReference type="SMART" id="SM00338">
    <property type="entry name" value="BRLZ"/>
    <property type="match status" value="1"/>
</dbReference>
<evidence type="ECO:0000313" key="11">
    <source>
        <dbReference type="RefSeq" id="XP_015522723.1"/>
    </source>
</evidence>
<evidence type="ECO:0000256" key="7">
    <source>
        <dbReference type="SAM" id="Coils"/>
    </source>
</evidence>
<keyword evidence="10" id="KW-1185">Reference proteome</keyword>
<dbReference type="AlphaFoldDB" id="A0A6J0C7Y9"/>
<feature type="compositionally biased region" description="Basic and acidic residues" evidence="8">
    <location>
        <begin position="141"/>
        <end position="165"/>
    </location>
</feature>
<dbReference type="Proteomes" id="UP000829291">
    <property type="component" value="Chromosome 6"/>
</dbReference>
<dbReference type="FunFam" id="1.20.5.170:FF:000025">
    <property type="entry name" value="nuclear factor interleukin-3-regulated protein-like"/>
    <property type="match status" value="1"/>
</dbReference>
<feature type="region of interest" description="Disordered" evidence="8">
    <location>
        <begin position="210"/>
        <end position="244"/>
    </location>
</feature>
<keyword evidence="4" id="KW-0238">DNA-binding</keyword>
<dbReference type="InterPro" id="IPR040223">
    <property type="entry name" value="PAR_bZIP"/>
</dbReference>
<reference evidence="11" key="1">
    <citation type="submission" date="2025-04" db="UniProtKB">
        <authorList>
            <consortium name="RefSeq"/>
        </authorList>
    </citation>
    <scope>IDENTIFICATION</scope>
    <source>
        <tissue evidence="12">Thorax and Abdomen</tissue>
        <tissue evidence="11">Whole body</tissue>
    </source>
</reference>
<dbReference type="PROSITE" id="PS50217">
    <property type="entry name" value="BZIP"/>
    <property type="match status" value="1"/>
</dbReference>
<evidence type="ECO:0000313" key="10">
    <source>
        <dbReference type="Proteomes" id="UP000829291"/>
    </source>
</evidence>
<dbReference type="OrthoDB" id="6022300at2759"/>
<dbReference type="RefSeq" id="XP_015522723.1">
    <property type="nucleotide sequence ID" value="XM_015667237.1"/>
</dbReference>
<evidence type="ECO:0000256" key="2">
    <source>
        <dbReference type="ARBA" id="ARBA00006079"/>
    </source>
</evidence>
<evidence type="ECO:0000256" key="8">
    <source>
        <dbReference type="SAM" id="MobiDB-lite"/>
    </source>
</evidence>
<dbReference type="GeneID" id="107226427"/>
<evidence type="ECO:0000256" key="4">
    <source>
        <dbReference type="ARBA" id="ARBA00023125"/>
    </source>
</evidence>
<dbReference type="GO" id="GO:0000981">
    <property type="term" value="F:DNA-binding transcription factor activity, RNA polymerase II-specific"/>
    <property type="evidence" value="ECO:0007669"/>
    <property type="project" value="TreeGrafter"/>
</dbReference>
<name>A0A6J0C7Y9_NEOLC</name>
<organism evidence="10 11">
    <name type="scientific">Neodiprion lecontei</name>
    <name type="common">Redheaded pine sawfly</name>
    <dbReference type="NCBI Taxonomy" id="441921"/>
    <lineage>
        <taxon>Eukaryota</taxon>
        <taxon>Metazoa</taxon>
        <taxon>Ecdysozoa</taxon>
        <taxon>Arthropoda</taxon>
        <taxon>Hexapoda</taxon>
        <taxon>Insecta</taxon>
        <taxon>Pterygota</taxon>
        <taxon>Neoptera</taxon>
        <taxon>Endopterygota</taxon>
        <taxon>Hymenoptera</taxon>
        <taxon>Tenthredinoidea</taxon>
        <taxon>Diprionidae</taxon>
        <taxon>Diprioninae</taxon>
        <taxon>Neodiprion</taxon>
    </lineage>
</organism>
<evidence type="ECO:0000256" key="3">
    <source>
        <dbReference type="ARBA" id="ARBA00023015"/>
    </source>
</evidence>
<evidence type="ECO:0000259" key="9">
    <source>
        <dbReference type="PROSITE" id="PS50217"/>
    </source>
</evidence>
<dbReference type="Gene3D" id="1.20.5.170">
    <property type="match status" value="1"/>
</dbReference>
<accession>A0A6J0C7Y9</accession>
<dbReference type="RefSeq" id="XP_046599238.1">
    <property type="nucleotide sequence ID" value="XM_046743282.1"/>
</dbReference>
<feature type="domain" description="BZIP" evidence="9">
    <location>
        <begin position="144"/>
        <end position="207"/>
    </location>
</feature>
<evidence type="ECO:0000256" key="6">
    <source>
        <dbReference type="ARBA" id="ARBA00023242"/>
    </source>
</evidence>
<comment type="similarity">
    <text evidence="2">Belongs to the bZIP family. NFIL3 subfamily.</text>
</comment>
<feature type="region of interest" description="Disordered" evidence="8">
    <location>
        <begin position="130"/>
        <end position="165"/>
    </location>
</feature>
<evidence type="ECO:0000256" key="5">
    <source>
        <dbReference type="ARBA" id="ARBA00023163"/>
    </source>
</evidence>
<keyword evidence="7" id="KW-0175">Coiled coil</keyword>
<dbReference type="Pfam" id="PF07716">
    <property type="entry name" value="bZIP_2"/>
    <property type="match status" value="1"/>
</dbReference>
<dbReference type="GO" id="GO:0005634">
    <property type="term" value="C:nucleus"/>
    <property type="evidence" value="ECO:0007669"/>
    <property type="project" value="UniProtKB-SubCell"/>
</dbReference>
<keyword evidence="5" id="KW-0804">Transcription</keyword>
<dbReference type="CDD" id="cd14695">
    <property type="entry name" value="bZIP_HLF"/>
    <property type="match status" value="1"/>
</dbReference>
<dbReference type="InParanoid" id="A0A6J0C7Y9"/>
<feature type="coiled-coil region" evidence="7">
    <location>
        <begin position="176"/>
        <end position="203"/>
    </location>
</feature>
<comment type="subcellular location">
    <subcellularLocation>
        <location evidence="1">Nucleus</location>
    </subcellularLocation>
</comment>
<dbReference type="GO" id="GO:0000978">
    <property type="term" value="F:RNA polymerase II cis-regulatory region sequence-specific DNA binding"/>
    <property type="evidence" value="ECO:0007669"/>
    <property type="project" value="TreeGrafter"/>
</dbReference>
<dbReference type="InterPro" id="IPR004827">
    <property type="entry name" value="bZIP"/>
</dbReference>
<proteinExistence type="inferred from homology"/>
<keyword evidence="3" id="KW-0805">Transcription regulation</keyword>
<evidence type="ECO:0000256" key="1">
    <source>
        <dbReference type="ARBA" id="ARBA00004123"/>
    </source>
</evidence>
<feature type="compositionally biased region" description="Polar residues" evidence="8">
    <location>
        <begin position="210"/>
        <end position="238"/>
    </location>
</feature>